<feature type="region of interest" description="Disordered" evidence="1">
    <location>
        <begin position="116"/>
        <end position="138"/>
    </location>
</feature>
<dbReference type="Gene3D" id="2.30.110.10">
    <property type="entry name" value="Electron Transport, Fmn-binding Protein, Chain A"/>
    <property type="match status" value="1"/>
</dbReference>
<gene>
    <name evidence="2" type="ORF">EBO15_16455</name>
</gene>
<dbReference type="InterPro" id="IPR004378">
    <property type="entry name" value="F420H2_quin_Rdtase"/>
</dbReference>
<evidence type="ECO:0000256" key="1">
    <source>
        <dbReference type="SAM" id="MobiDB-lite"/>
    </source>
</evidence>
<dbReference type="GO" id="GO:0016491">
    <property type="term" value="F:oxidoreductase activity"/>
    <property type="evidence" value="ECO:0007669"/>
    <property type="project" value="InterPro"/>
</dbReference>
<dbReference type="SUPFAM" id="SSF50475">
    <property type="entry name" value="FMN-binding split barrel"/>
    <property type="match status" value="1"/>
</dbReference>
<dbReference type="AlphaFoldDB" id="A0A3M2M8A8"/>
<dbReference type="InterPro" id="IPR012349">
    <property type="entry name" value="Split_barrel_FMN-bd"/>
</dbReference>
<evidence type="ECO:0000313" key="3">
    <source>
        <dbReference type="Proteomes" id="UP000282674"/>
    </source>
</evidence>
<reference evidence="2 3" key="1">
    <citation type="submission" date="2018-10" db="EMBL/GenBank/DDBJ databases">
        <title>Isolation from soil.</title>
        <authorList>
            <person name="Hu J."/>
        </authorList>
    </citation>
    <scope>NUCLEOTIDE SEQUENCE [LARGE SCALE GENOMIC DNA]</scope>
    <source>
        <strain evidence="2 3">NEAU-Ht49</strain>
    </source>
</reference>
<evidence type="ECO:0000313" key="2">
    <source>
        <dbReference type="EMBL" id="RMI43358.1"/>
    </source>
</evidence>
<organism evidence="2 3">
    <name type="scientific">Actinomadura harenae</name>
    <dbReference type="NCBI Taxonomy" id="2483351"/>
    <lineage>
        <taxon>Bacteria</taxon>
        <taxon>Bacillati</taxon>
        <taxon>Actinomycetota</taxon>
        <taxon>Actinomycetes</taxon>
        <taxon>Streptosporangiales</taxon>
        <taxon>Thermomonosporaceae</taxon>
        <taxon>Actinomadura</taxon>
    </lineage>
</organism>
<proteinExistence type="predicted"/>
<sequence length="138" mass="15566">MPLGYALLETRGRASGRPRATPVGNGRQGDTFWIIAEHGRQAGYVRNIQRCPRVRLRLRQGLRFTWVGGTAHILADDDPYARQRQVCRWHPLRALNAAIVRVMGTHLLTVRVDLDRDRPPHAGRNSAHPGPTEVLTPR</sequence>
<dbReference type="NCBIfam" id="TIGR00026">
    <property type="entry name" value="hi_GC_TIGR00026"/>
    <property type="match status" value="1"/>
</dbReference>
<dbReference type="Pfam" id="PF04075">
    <property type="entry name" value="F420H2_quin_red"/>
    <property type="match status" value="1"/>
</dbReference>
<dbReference type="Proteomes" id="UP000282674">
    <property type="component" value="Unassembled WGS sequence"/>
</dbReference>
<comment type="caution">
    <text evidence="2">The sequence shown here is derived from an EMBL/GenBank/DDBJ whole genome shotgun (WGS) entry which is preliminary data.</text>
</comment>
<name>A0A3M2M8A8_9ACTN</name>
<accession>A0A3M2M8A8</accession>
<dbReference type="EMBL" id="RFFG01000026">
    <property type="protein sequence ID" value="RMI43358.1"/>
    <property type="molecule type" value="Genomic_DNA"/>
</dbReference>
<dbReference type="OrthoDB" id="5186446at2"/>
<keyword evidence="3" id="KW-1185">Reference proteome</keyword>
<protein>
    <submittedName>
        <fullName evidence="2">Nitroreductase family deazaflavin-dependent oxidoreductase</fullName>
    </submittedName>
</protein>